<dbReference type="SUPFAM" id="SSF55785">
    <property type="entry name" value="PYP-like sensor domain (PAS domain)"/>
    <property type="match status" value="2"/>
</dbReference>
<dbReference type="Pfam" id="PF00989">
    <property type="entry name" value="PAS"/>
    <property type="match status" value="1"/>
</dbReference>
<dbReference type="NCBIfam" id="TIGR00229">
    <property type="entry name" value="sensory_box"/>
    <property type="match status" value="1"/>
</dbReference>
<dbReference type="PROSITE" id="PS50112">
    <property type="entry name" value="PAS"/>
    <property type="match status" value="1"/>
</dbReference>
<protein>
    <submittedName>
        <fullName evidence="3">PAS domain S-box protein</fullName>
    </submittedName>
</protein>
<feature type="domain" description="PAS" evidence="2">
    <location>
        <begin position="200"/>
        <end position="240"/>
    </location>
</feature>
<dbReference type="InterPro" id="IPR013767">
    <property type="entry name" value="PAS_fold"/>
</dbReference>
<dbReference type="Pfam" id="PF13188">
    <property type="entry name" value="PAS_8"/>
    <property type="match status" value="1"/>
</dbReference>
<reference evidence="3 4" key="1">
    <citation type="submission" date="2023-08" db="EMBL/GenBank/DDBJ databases">
        <title>Implementing the SeqCode for naming new Mesorhizobium species isolated from Vachellia karroo root nodules.</title>
        <authorList>
            <person name="Van Lill M."/>
        </authorList>
    </citation>
    <scope>NUCLEOTIDE SEQUENCE [LARGE SCALE GENOMIC DNA]</scope>
    <source>
        <strain evidence="3 4">MSK 1335</strain>
    </source>
</reference>
<dbReference type="InterPro" id="IPR029016">
    <property type="entry name" value="GAF-like_dom_sf"/>
</dbReference>
<feature type="region of interest" description="Disordered" evidence="1">
    <location>
        <begin position="1"/>
        <end position="20"/>
    </location>
</feature>
<dbReference type="InterPro" id="IPR035965">
    <property type="entry name" value="PAS-like_dom_sf"/>
</dbReference>
<dbReference type="InterPro" id="IPR052155">
    <property type="entry name" value="Biofilm_reg_signaling"/>
</dbReference>
<dbReference type="SMART" id="SM00091">
    <property type="entry name" value="PAS"/>
    <property type="match status" value="3"/>
</dbReference>
<dbReference type="Gene3D" id="3.30.450.20">
    <property type="entry name" value="PAS domain"/>
    <property type="match status" value="2"/>
</dbReference>
<dbReference type="Pfam" id="PF01590">
    <property type="entry name" value="GAF"/>
    <property type="match status" value="1"/>
</dbReference>
<sequence length="976" mass="109071">MQKRQVDSSEGGTKSDSPEAQLLRRIVSAESQDGGVEELISKLRGAEYTLADLFRDAASLKRSIAALKGPWSLVFDRWTRLDRMVSECVVRTSAAHESFMDRTAHAFCEIDRQGVIVTANAAMRKFDPDSIGKPLASYFGDDAESVRNSIENSSRQLFQLTFNGVQKYPVLAEFGRFETGGRSSGYALLVDMTDLFNADRKTLEAAPTGMVKLDIRQRIIHANAAALRLLEVTENEAIGRDARTFITDAKSRRTVDRQTAIRRKGRGGVYEALFRTAKSGKEVKLRLTSTPMFDSTGVFSGSLISLQPIDYELAQEDIARLLGTETDVQKLFSGLIEIVRRFVEFEWADLVTFTPNRDYSHSFCQYPAAGRPAYHSRWFPIPMEYRSWVEMPKSWIRDYEKFLLSSESGRLLLGTNRDVQDAIAAGLKAIITVPVLSGGQVLGVLSLQSNQIGKYDAVTKRTLRRLGLDQALQAIFRERERTEERFYSSFLKKIWASTSHSELAQTIVDGIAEHYNFQTVSIFRVNAIRQHFEPLAEASRGPQRRTSPPDYKQPLNMGLKGLAYQRKNGAILQDPGDGSEEASAFVTARKALGVTDATKSELCMPIRARGRALWMLSIADDRTHAFTDSDYTAINKLIEQIEPAIECLFQDLVRRQLVDAFPEAVVVATIEGNILRCNEKAARMFERESLEGGALSEFLLDAEGRAAFKERRSAPTLTTIVGARQKTTTVWMSVFTLPEEFDHIVVRLQDMTKLQWETDLERLKAALAEATSQVRVPLSLVSSFVQQLEQRATDSSLVDLARKSVRQLGRIELTYDRVMASYGNKLPGKSGKAEVSRILSYLIGQLPELSRKDIKLSGSKRERWVSADEYRLAFALESMLAYLLRAHCGSNLITITVSDVGDSVQVAMSGSVQRVEANGELAILVEAARTDIALGDDALNRIAADYKGAFTRSRRPQDREELSIRLPSASTERFSL</sequence>
<evidence type="ECO:0000256" key="1">
    <source>
        <dbReference type="SAM" id="MobiDB-lite"/>
    </source>
</evidence>
<dbReference type="RefSeq" id="WP_320234940.1">
    <property type="nucleotide sequence ID" value="NZ_JAVIJF010000015.1"/>
</dbReference>
<dbReference type="InterPro" id="IPR000014">
    <property type="entry name" value="PAS"/>
</dbReference>
<organism evidence="3 4">
    <name type="scientific">Mesorhizobium montanum</name>
    <dbReference type="NCBI Taxonomy" id="3072323"/>
    <lineage>
        <taxon>Bacteria</taxon>
        <taxon>Pseudomonadati</taxon>
        <taxon>Pseudomonadota</taxon>
        <taxon>Alphaproteobacteria</taxon>
        <taxon>Hyphomicrobiales</taxon>
        <taxon>Phyllobacteriaceae</taxon>
        <taxon>Mesorhizobium</taxon>
    </lineage>
</organism>
<dbReference type="Gene3D" id="3.30.450.40">
    <property type="match status" value="2"/>
</dbReference>
<keyword evidence="4" id="KW-1185">Reference proteome</keyword>
<evidence type="ECO:0000313" key="3">
    <source>
        <dbReference type="EMBL" id="MDX8527005.1"/>
    </source>
</evidence>
<dbReference type="Proteomes" id="UP001276840">
    <property type="component" value="Unassembled WGS sequence"/>
</dbReference>
<dbReference type="EMBL" id="JAVIJF010000015">
    <property type="protein sequence ID" value="MDX8527005.1"/>
    <property type="molecule type" value="Genomic_DNA"/>
</dbReference>
<proteinExistence type="predicted"/>
<name>A0ABU4ZPS8_9HYPH</name>
<dbReference type="SUPFAM" id="SSF55781">
    <property type="entry name" value="GAF domain-like"/>
    <property type="match status" value="2"/>
</dbReference>
<evidence type="ECO:0000313" key="4">
    <source>
        <dbReference type="Proteomes" id="UP001276840"/>
    </source>
</evidence>
<evidence type="ECO:0000259" key="2">
    <source>
        <dbReference type="PROSITE" id="PS50112"/>
    </source>
</evidence>
<accession>A0ABU4ZPS8</accession>
<comment type="caution">
    <text evidence="3">The sequence shown here is derived from an EMBL/GenBank/DDBJ whole genome shotgun (WGS) entry which is preliminary data.</text>
</comment>
<dbReference type="CDD" id="cd00130">
    <property type="entry name" value="PAS"/>
    <property type="match status" value="1"/>
</dbReference>
<dbReference type="InterPro" id="IPR003018">
    <property type="entry name" value="GAF"/>
</dbReference>
<dbReference type="PANTHER" id="PTHR44757:SF2">
    <property type="entry name" value="BIOFILM ARCHITECTURE MAINTENANCE PROTEIN MBAA"/>
    <property type="match status" value="1"/>
</dbReference>
<dbReference type="PANTHER" id="PTHR44757">
    <property type="entry name" value="DIGUANYLATE CYCLASE DGCP"/>
    <property type="match status" value="1"/>
</dbReference>
<gene>
    <name evidence="3" type="ORF">RFM68_21110</name>
</gene>